<comment type="similarity">
    <text evidence="1">Belongs to the short-chain dehydrogenases/reductases (SDR) family.</text>
</comment>
<evidence type="ECO:0000313" key="5">
    <source>
        <dbReference type="Proteomes" id="UP000057820"/>
    </source>
</evidence>
<dbReference type="PANTHER" id="PTHR43639">
    <property type="entry name" value="OXIDOREDUCTASE, SHORT-CHAIN DEHYDROGENASE/REDUCTASE FAMILY (AFU_ORTHOLOGUE AFUA_5G02870)"/>
    <property type="match status" value="1"/>
</dbReference>
<feature type="domain" description="Ketoreductase" evidence="3">
    <location>
        <begin position="4"/>
        <end position="223"/>
    </location>
</feature>
<dbReference type="PROSITE" id="PS00061">
    <property type="entry name" value="ADH_SHORT"/>
    <property type="match status" value="1"/>
</dbReference>
<keyword evidence="2 4" id="KW-0560">Oxidoreductase</keyword>
<gene>
    <name evidence="4" type="ORF">ERS450000_01807</name>
</gene>
<dbReference type="InterPro" id="IPR020904">
    <property type="entry name" value="Sc_DH/Rdtase_CS"/>
</dbReference>
<accession>A0A0H5P1M5</accession>
<dbReference type="PRINTS" id="PR00080">
    <property type="entry name" value="SDRFAMILY"/>
</dbReference>
<name>A0A0H5P1M5_NOCFR</name>
<dbReference type="SMART" id="SM00822">
    <property type="entry name" value="PKS_KR"/>
    <property type="match status" value="1"/>
</dbReference>
<evidence type="ECO:0000259" key="3">
    <source>
        <dbReference type="SMART" id="SM00822"/>
    </source>
</evidence>
<dbReference type="EMBL" id="LN868938">
    <property type="protein sequence ID" value="CRY76346.1"/>
    <property type="molecule type" value="Genomic_DNA"/>
</dbReference>
<evidence type="ECO:0000256" key="2">
    <source>
        <dbReference type="ARBA" id="ARBA00023002"/>
    </source>
</evidence>
<dbReference type="InterPro" id="IPR036291">
    <property type="entry name" value="NAD(P)-bd_dom_sf"/>
</dbReference>
<proteinExistence type="inferred from homology"/>
<dbReference type="InterPro" id="IPR002347">
    <property type="entry name" value="SDR_fam"/>
</dbReference>
<evidence type="ECO:0000313" key="4">
    <source>
        <dbReference type="EMBL" id="CRY76346.1"/>
    </source>
</evidence>
<dbReference type="Gene3D" id="3.40.50.720">
    <property type="entry name" value="NAD(P)-binding Rossmann-like Domain"/>
    <property type="match status" value="1"/>
</dbReference>
<dbReference type="CDD" id="cd05233">
    <property type="entry name" value="SDR_c"/>
    <property type="match status" value="1"/>
</dbReference>
<dbReference type="Pfam" id="PF13561">
    <property type="entry name" value="adh_short_C2"/>
    <property type="match status" value="1"/>
</dbReference>
<dbReference type="SUPFAM" id="SSF51735">
    <property type="entry name" value="NAD(P)-binding Rossmann-fold domains"/>
    <property type="match status" value="1"/>
</dbReference>
<sequence>MEPGTVVVTGGSRGIGAATARRLARDGFAVHLTYRERADAADRLVREIAGSGGRARATRVDLSVPGDVDALFAAVDADSAPLVGLVNNAGLLETQCRVADLDAARLHRVMAANVVGPMLCAAAAVRRMSTRHGGRGGAIVNVSSVAARLGAPGEYVDYAASKGALDTFTRGLAAEVAGEGIRVNAVRPGYIHTDIHALGGDPDRVERLGPALPMGRGGRPEEVAEAIAWLLSAAASYTTGSFLDLAGGR</sequence>
<dbReference type="GO" id="GO:0047936">
    <property type="term" value="F:glucose 1-dehydrogenase [NAD(P)+] activity"/>
    <property type="evidence" value="ECO:0007669"/>
    <property type="project" value="UniProtKB-EC"/>
</dbReference>
<dbReference type="Proteomes" id="UP000057820">
    <property type="component" value="Chromosome 1"/>
</dbReference>
<protein>
    <submittedName>
        <fullName evidence="4">Glucose 1-dehydrogenase</fullName>
        <ecNumber evidence="4">1.1.1.47</ecNumber>
    </submittedName>
</protein>
<dbReference type="FunFam" id="3.40.50.720:FF:000084">
    <property type="entry name" value="Short-chain dehydrogenase reductase"/>
    <property type="match status" value="1"/>
</dbReference>
<dbReference type="KEGG" id="nfr:ERS450000_01807"/>
<organism evidence="4 5">
    <name type="scientific">Nocardia farcinica</name>
    <dbReference type="NCBI Taxonomy" id="37329"/>
    <lineage>
        <taxon>Bacteria</taxon>
        <taxon>Bacillati</taxon>
        <taxon>Actinomycetota</taxon>
        <taxon>Actinomycetes</taxon>
        <taxon>Mycobacteriales</taxon>
        <taxon>Nocardiaceae</taxon>
        <taxon>Nocardia</taxon>
    </lineage>
</organism>
<evidence type="ECO:0000256" key="1">
    <source>
        <dbReference type="ARBA" id="ARBA00006484"/>
    </source>
</evidence>
<dbReference type="AlphaFoldDB" id="A0A0H5P1M5"/>
<dbReference type="EC" id="1.1.1.47" evidence="4"/>
<dbReference type="PANTHER" id="PTHR43639:SF1">
    <property type="entry name" value="SHORT-CHAIN DEHYDROGENASE_REDUCTASE FAMILY PROTEIN"/>
    <property type="match status" value="1"/>
</dbReference>
<dbReference type="RefSeq" id="WP_060591893.1">
    <property type="nucleotide sequence ID" value="NZ_CP031418.1"/>
</dbReference>
<dbReference type="InterPro" id="IPR057326">
    <property type="entry name" value="KR_dom"/>
</dbReference>
<reference evidence="5" key="1">
    <citation type="submission" date="2015-03" db="EMBL/GenBank/DDBJ databases">
        <authorList>
            <consortium name="Pathogen Informatics"/>
        </authorList>
    </citation>
    <scope>NUCLEOTIDE SEQUENCE [LARGE SCALE GENOMIC DNA]</scope>
    <source>
        <strain evidence="5">NCTC11134</strain>
    </source>
</reference>
<dbReference type="PRINTS" id="PR00081">
    <property type="entry name" value="GDHRDH"/>
</dbReference>